<evidence type="ECO:0000313" key="4">
    <source>
        <dbReference type="Proteomes" id="UP000243205"/>
    </source>
</evidence>
<feature type="chain" id="PRO_5017196309" evidence="2">
    <location>
        <begin position="23"/>
        <end position="182"/>
    </location>
</feature>
<reference evidence="4" key="1">
    <citation type="submission" date="2016-10" db="EMBL/GenBank/DDBJ databases">
        <authorList>
            <person name="Varghese N."/>
            <person name="Submissions S."/>
        </authorList>
    </citation>
    <scope>NUCLEOTIDE SEQUENCE [LARGE SCALE GENOMIC DNA]</scope>
    <source>
        <strain evidence="4">DSM 8987</strain>
    </source>
</reference>
<keyword evidence="4" id="KW-1185">Reference proteome</keyword>
<dbReference type="AlphaFoldDB" id="A0A1G7B866"/>
<evidence type="ECO:0000256" key="2">
    <source>
        <dbReference type="SAM" id="SignalP"/>
    </source>
</evidence>
<keyword evidence="2" id="KW-0732">Signal</keyword>
<proteinExistence type="predicted"/>
<name>A0A1G7B866_9BACT</name>
<feature type="signal peptide" evidence="2">
    <location>
        <begin position="1"/>
        <end position="22"/>
    </location>
</feature>
<evidence type="ECO:0000256" key="1">
    <source>
        <dbReference type="SAM" id="MobiDB-lite"/>
    </source>
</evidence>
<feature type="compositionally biased region" description="Basic and acidic residues" evidence="1">
    <location>
        <begin position="83"/>
        <end position="174"/>
    </location>
</feature>
<sequence length="182" mass="21848">MANKMVAFVAALVCLSTIAALAQAKSAAGSAVLTDLRDTDTQIARDELATRIDRHYYPVRPLERRIEDYPERLESVWEAQQDRLEQVQEAQRERSQHLRESHQERAATERELRKERAEQEHEQRKHFEEQQREQRKNWQEQDREKRKFIKETEREDRWAGQRHPGEKHRERRDSPSGVRPQF</sequence>
<accession>A0A1G7B866</accession>
<dbReference type="EMBL" id="FNAQ01000005">
    <property type="protein sequence ID" value="SDE23304.1"/>
    <property type="molecule type" value="Genomic_DNA"/>
</dbReference>
<evidence type="ECO:0000313" key="3">
    <source>
        <dbReference type="EMBL" id="SDE23304.1"/>
    </source>
</evidence>
<gene>
    <name evidence="3" type="ORF">SAMN05661003_105112</name>
</gene>
<dbReference type="RefSeq" id="WP_092077754.1">
    <property type="nucleotide sequence ID" value="NZ_FNAQ01000005.1"/>
</dbReference>
<feature type="region of interest" description="Disordered" evidence="1">
    <location>
        <begin position="83"/>
        <end position="182"/>
    </location>
</feature>
<organism evidence="3 4">
    <name type="scientific">Desulfuromonas thiophila</name>
    <dbReference type="NCBI Taxonomy" id="57664"/>
    <lineage>
        <taxon>Bacteria</taxon>
        <taxon>Pseudomonadati</taxon>
        <taxon>Thermodesulfobacteriota</taxon>
        <taxon>Desulfuromonadia</taxon>
        <taxon>Desulfuromonadales</taxon>
        <taxon>Desulfuromonadaceae</taxon>
        <taxon>Desulfuromonas</taxon>
    </lineage>
</organism>
<dbReference type="Proteomes" id="UP000243205">
    <property type="component" value="Unassembled WGS sequence"/>
</dbReference>
<protein>
    <submittedName>
        <fullName evidence="3">Uncharacterized protein</fullName>
    </submittedName>
</protein>